<dbReference type="EMBL" id="VATY01000002">
    <property type="protein sequence ID" value="TMM56900.1"/>
    <property type="molecule type" value="Genomic_DNA"/>
</dbReference>
<evidence type="ECO:0000313" key="2">
    <source>
        <dbReference type="EMBL" id="TMM56900.1"/>
    </source>
</evidence>
<evidence type="ECO:0000259" key="1">
    <source>
        <dbReference type="Pfam" id="PF07978"/>
    </source>
</evidence>
<protein>
    <submittedName>
        <fullName evidence="2">NIPSNAP family containing protein</fullName>
    </submittedName>
</protein>
<name>A0A5S3PQ76_9FLAO</name>
<proteinExistence type="predicted"/>
<sequence>MRTLGNLLVILCLFGIFIATAQTQEYYQLKTYSFDTEAQEKTTDDFLKNAFLPALKQFDIQNVGVFKPKPMDSVTPKKTYVLIPFSSLVQFRLLDDALAANTSYQENGKAYLEASHDNPPYQRIESVLMKAFIDMPKMEASKLDGARKDRIYELRSYEAATEALYKSKVDMFNAGGEVKLFDRLGFNAVFYAEVLSGPTMPNLMYMTTHANQESRDANWKAFVDSPEWSKLKVMPKYQNTVSKNVTLFLYPTEYSDY</sequence>
<organism evidence="2 3">
    <name type="scientific">Maribacter algarum</name>
    <name type="common">ex Zhang et al. 2020</name>
    <dbReference type="NCBI Taxonomy" id="2578118"/>
    <lineage>
        <taxon>Bacteria</taxon>
        <taxon>Pseudomonadati</taxon>
        <taxon>Bacteroidota</taxon>
        <taxon>Flavobacteriia</taxon>
        <taxon>Flavobacteriales</taxon>
        <taxon>Flavobacteriaceae</taxon>
        <taxon>Maribacter</taxon>
    </lineage>
</organism>
<dbReference type="Pfam" id="PF07978">
    <property type="entry name" value="NIPSNAP"/>
    <property type="match status" value="1"/>
</dbReference>
<gene>
    <name evidence="2" type="ORF">FEE95_10405</name>
</gene>
<comment type="caution">
    <text evidence="2">The sequence shown here is derived from an EMBL/GenBank/DDBJ whole genome shotgun (WGS) entry which is preliminary data.</text>
</comment>
<dbReference type="Proteomes" id="UP000310314">
    <property type="component" value="Unassembled WGS sequence"/>
</dbReference>
<feature type="domain" description="NIPSNAP" evidence="1">
    <location>
        <begin position="152"/>
        <end position="255"/>
    </location>
</feature>
<accession>A0A5S3PQ76</accession>
<reference evidence="2 3" key="1">
    <citation type="submission" date="2019-05" db="EMBL/GenBank/DDBJ databases">
        <authorList>
            <person name="Zhang J.-Y."/>
            <person name="Feg X."/>
            <person name="Du Z.-J."/>
        </authorList>
    </citation>
    <scope>NUCLEOTIDE SEQUENCE [LARGE SCALE GENOMIC DNA]</scope>
    <source>
        <strain evidence="2 3">RZ26</strain>
    </source>
</reference>
<dbReference type="AlphaFoldDB" id="A0A5S3PQ76"/>
<dbReference type="InterPro" id="IPR012577">
    <property type="entry name" value="NIPSNAP"/>
</dbReference>
<evidence type="ECO:0000313" key="3">
    <source>
        <dbReference type="Proteomes" id="UP000310314"/>
    </source>
</evidence>
<dbReference type="SUPFAM" id="SSF54909">
    <property type="entry name" value="Dimeric alpha+beta barrel"/>
    <property type="match status" value="1"/>
</dbReference>
<dbReference type="InterPro" id="IPR011008">
    <property type="entry name" value="Dimeric_a/b-barrel"/>
</dbReference>
<keyword evidence="3" id="KW-1185">Reference proteome</keyword>
<dbReference type="OrthoDB" id="192769at2"/>
<dbReference type="Gene3D" id="3.30.70.100">
    <property type="match status" value="2"/>
</dbReference>